<dbReference type="AlphaFoldDB" id="A0A0E9W2P5"/>
<protein>
    <submittedName>
        <fullName evidence="1">Uncharacterized protein</fullName>
    </submittedName>
</protein>
<name>A0A0E9W2P5_ANGAN</name>
<reference evidence="1" key="2">
    <citation type="journal article" date="2015" name="Fish Shellfish Immunol.">
        <title>Early steps in the European eel (Anguilla anguilla)-Vibrio vulnificus interaction in the gills: Role of the RtxA13 toxin.</title>
        <authorList>
            <person name="Callol A."/>
            <person name="Pajuelo D."/>
            <person name="Ebbesson L."/>
            <person name="Teles M."/>
            <person name="MacKenzie S."/>
            <person name="Amaro C."/>
        </authorList>
    </citation>
    <scope>NUCLEOTIDE SEQUENCE</scope>
</reference>
<accession>A0A0E9W2P5</accession>
<proteinExistence type="predicted"/>
<evidence type="ECO:0000313" key="1">
    <source>
        <dbReference type="EMBL" id="JAH84632.1"/>
    </source>
</evidence>
<sequence>MILTVLNFNLNGACTKKEEKRKEKRKPGGFSSVAVNVHGIHNSSAAVVLCRNVTLCLISREVLHRAVTKLLLGTLAFPLP</sequence>
<reference evidence="1" key="1">
    <citation type="submission" date="2014-11" db="EMBL/GenBank/DDBJ databases">
        <authorList>
            <person name="Amaro Gonzalez C."/>
        </authorList>
    </citation>
    <scope>NUCLEOTIDE SEQUENCE</scope>
</reference>
<dbReference type="EMBL" id="GBXM01023945">
    <property type="protein sequence ID" value="JAH84632.1"/>
    <property type="molecule type" value="Transcribed_RNA"/>
</dbReference>
<organism evidence="1">
    <name type="scientific">Anguilla anguilla</name>
    <name type="common">European freshwater eel</name>
    <name type="synonym">Muraena anguilla</name>
    <dbReference type="NCBI Taxonomy" id="7936"/>
    <lineage>
        <taxon>Eukaryota</taxon>
        <taxon>Metazoa</taxon>
        <taxon>Chordata</taxon>
        <taxon>Craniata</taxon>
        <taxon>Vertebrata</taxon>
        <taxon>Euteleostomi</taxon>
        <taxon>Actinopterygii</taxon>
        <taxon>Neopterygii</taxon>
        <taxon>Teleostei</taxon>
        <taxon>Anguilliformes</taxon>
        <taxon>Anguillidae</taxon>
        <taxon>Anguilla</taxon>
    </lineage>
</organism>